<sequence length="37" mass="3838">RCFGQLSGGGLGCFGQLSCGIATTVCCFCAQFWTFPA</sequence>
<dbReference type="AlphaFoldDB" id="A0A2K3KJU7"/>
<accession>A0A2K3KJU7</accession>
<gene>
    <name evidence="1" type="ORF">L195_g063105</name>
</gene>
<dbReference type="EMBL" id="ASHM01195288">
    <property type="protein sequence ID" value="PNX66552.1"/>
    <property type="molecule type" value="Genomic_DNA"/>
</dbReference>
<comment type="caution">
    <text evidence="1">The sequence shown here is derived from an EMBL/GenBank/DDBJ whole genome shotgun (WGS) entry which is preliminary data.</text>
</comment>
<proteinExistence type="predicted"/>
<reference evidence="1 2" key="2">
    <citation type="journal article" date="2017" name="Front. Plant Sci.">
        <title>Gene Classification and Mining of Molecular Markers Useful in Red Clover (Trifolium pratense) Breeding.</title>
        <authorList>
            <person name="Istvanek J."/>
            <person name="Dluhosova J."/>
            <person name="Dluhos P."/>
            <person name="Patkova L."/>
            <person name="Nedelnik J."/>
            <person name="Repkova J."/>
        </authorList>
    </citation>
    <scope>NUCLEOTIDE SEQUENCE [LARGE SCALE GENOMIC DNA]</scope>
    <source>
        <strain evidence="2">cv. Tatra</strain>
        <tissue evidence="1">Young leaves</tissue>
    </source>
</reference>
<protein>
    <submittedName>
        <fullName evidence="1">Uncharacterized protein</fullName>
    </submittedName>
</protein>
<evidence type="ECO:0000313" key="1">
    <source>
        <dbReference type="EMBL" id="PNX66552.1"/>
    </source>
</evidence>
<name>A0A2K3KJU7_TRIPR</name>
<reference evidence="1 2" key="1">
    <citation type="journal article" date="2014" name="Am. J. Bot.">
        <title>Genome assembly and annotation for red clover (Trifolium pratense; Fabaceae).</title>
        <authorList>
            <person name="Istvanek J."/>
            <person name="Jaros M."/>
            <person name="Krenek A."/>
            <person name="Repkova J."/>
        </authorList>
    </citation>
    <scope>NUCLEOTIDE SEQUENCE [LARGE SCALE GENOMIC DNA]</scope>
    <source>
        <strain evidence="2">cv. Tatra</strain>
        <tissue evidence="1">Young leaves</tissue>
    </source>
</reference>
<feature type="non-terminal residue" evidence="1">
    <location>
        <position position="1"/>
    </location>
</feature>
<dbReference type="Proteomes" id="UP000236291">
    <property type="component" value="Unassembled WGS sequence"/>
</dbReference>
<organism evidence="1 2">
    <name type="scientific">Trifolium pratense</name>
    <name type="common">Red clover</name>
    <dbReference type="NCBI Taxonomy" id="57577"/>
    <lineage>
        <taxon>Eukaryota</taxon>
        <taxon>Viridiplantae</taxon>
        <taxon>Streptophyta</taxon>
        <taxon>Embryophyta</taxon>
        <taxon>Tracheophyta</taxon>
        <taxon>Spermatophyta</taxon>
        <taxon>Magnoliopsida</taxon>
        <taxon>eudicotyledons</taxon>
        <taxon>Gunneridae</taxon>
        <taxon>Pentapetalae</taxon>
        <taxon>rosids</taxon>
        <taxon>fabids</taxon>
        <taxon>Fabales</taxon>
        <taxon>Fabaceae</taxon>
        <taxon>Papilionoideae</taxon>
        <taxon>50 kb inversion clade</taxon>
        <taxon>NPAAA clade</taxon>
        <taxon>Hologalegina</taxon>
        <taxon>IRL clade</taxon>
        <taxon>Trifolieae</taxon>
        <taxon>Trifolium</taxon>
    </lineage>
</organism>
<evidence type="ECO:0000313" key="2">
    <source>
        <dbReference type="Proteomes" id="UP000236291"/>
    </source>
</evidence>